<dbReference type="AlphaFoldDB" id="A0A2T4APN8"/>
<dbReference type="RefSeq" id="XP_024778555.1">
    <property type="nucleotide sequence ID" value="XM_024914081.1"/>
</dbReference>
<dbReference type="GeneID" id="36622646"/>
<evidence type="ECO:0000313" key="1">
    <source>
        <dbReference type="EMBL" id="PTB58878.1"/>
    </source>
</evidence>
<keyword evidence="2" id="KW-1185">Reference proteome</keyword>
<protein>
    <submittedName>
        <fullName evidence="1">Uncharacterized protein</fullName>
    </submittedName>
</protein>
<evidence type="ECO:0000313" key="2">
    <source>
        <dbReference type="Proteomes" id="UP000241690"/>
    </source>
</evidence>
<gene>
    <name evidence="1" type="ORF">M431DRAFT_289143</name>
</gene>
<accession>A0A2T4APN8</accession>
<proteinExistence type="predicted"/>
<dbReference type="Proteomes" id="UP000241690">
    <property type="component" value="Unassembled WGS sequence"/>
</dbReference>
<organism evidence="1 2">
    <name type="scientific">Trichoderma harzianum CBS 226.95</name>
    <dbReference type="NCBI Taxonomy" id="983964"/>
    <lineage>
        <taxon>Eukaryota</taxon>
        <taxon>Fungi</taxon>
        <taxon>Dikarya</taxon>
        <taxon>Ascomycota</taxon>
        <taxon>Pezizomycotina</taxon>
        <taxon>Sordariomycetes</taxon>
        <taxon>Hypocreomycetidae</taxon>
        <taxon>Hypocreales</taxon>
        <taxon>Hypocreaceae</taxon>
        <taxon>Trichoderma</taxon>
    </lineage>
</organism>
<sequence length="94" mass="10351">MTCIAMTQAAYGVKPCAQYGEDSLSSIYSFLYCIHPKSGIYKCTPQPVIIGRGQRMVSSCAVDPIHLAIPIQLPPSSPFRFKKKHVLHVCINVV</sequence>
<reference evidence="1 2" key="1">
    <citation type="submission" date="2016-07" db="EMBL/GenBank/DDBJ databases">
        <title>Multiple horizontal gene transfer events from other fungi enriched the ability of initially mycotrophic Trichoderma (Ascomycota) to feed on dead plant biomass.</title>
        <authorList>
            <consortium name="DOE Joint Genome Institute"/>
            <person name="Aerts A."/>
            <person name="Atanasova L."/>
            <person name="Chenthamara K."/>
            <person name="Zhang J."/>
            <person name="Grujic M."/>
            <person name="Henrissat B."/>
            <person name="Kuo A."/>
            <person name="Salamov A."/>
            <person name="Lipzen A."/>
            <person name="Labutti K."/>
            <person name="Barry K."/>
            <person name="Miao Y."/>
            <person name="Rahimi M.J."/>
            <person name="Shen Q."/>
            <person name="Grigoriev I.V."/>
            <person name="Kubicek C.P."/>
            <person name="Druzhinina I.S."/>
        </authorList>
    </citation>
    <scope>NUCLEOTIDE SEQUENCE [LARGE SCALE GENOMIC DNA]</scope>
    <source>
        <strain evidence="1 2">CBS 226.95</strain>
    </source>
</reference>
<name>A0A2T4APN8_TRIHA</name>
<dbReference type="EMBL" id="KZ679676">
    <property type="protein sequence ID" value="PTB58878.1"/>
    <property type="molecule type" value="Genomic_DNA"/>
</dbReference>